<dbReference type="AlphaFoldDB" id="A0A178LKU2"/>
<gene>
    <name evidence="1" type="ORF">A4V15_11705</name>
</gene>
<sequence length="263" mass="28856">MPSSFTWNIAFHSGFTADSDLQAALDVGIAIGVVADRVTLRQQLRALPDHLDRGGKVFVDSGAFTAFRRQLAMDWPRVLTLYRALCTTTLRPENLSIVAPDVVGDQQATLLLWHRYARDIRSWIDAGARVIIPLQAGSLSAGELLQEVIGLLGTKAFCAGIPSNLAAMTAADCRTLEHNDFHILGRVVMTDELRDKVEALLTCNAGATISSDANWLRSRTRQIAGAVEMLRGTPHLLQTRRTRAVKALLMQDAFRSVDQLAPR</sequence>
<dbReference type="EMBL" id="LWCR01000003">
    <property type="protein sequence ID" value="OAN31719.1"/>
    <property type="molecule type" value="Genomic_DNA"/>
</dbReference>
<dbReference type="RefSeq" id="WP_064306931.1">
    <property type="nucleotide sequence ID" value="NZ_LWCR01000003.1"/>
</dbReference>
<organism evidence="1 2">
    <name type="scientific">Pseudomonas oryzihabitans</name>
    <dbReference type="NCBI Taxonomy" id="47885"/>
    <lineage>
        <taxon>Bacteria</taxon>
        <taxon>Pseudomonadati</taxon>
        <taxon>Pseudomonadota</taxon>
        <taxon>Gammaproteobacteria</taxon>
        <taxon>Pseudomonadales</taxon>
        <taxon>Pseudomonadaceae</taxon>
        <taxon>Pseudomonas</taxon>
    </lineage>
</organism>
<comment type="caution">
    <text evidence="1">The sequence shown here is derived from an EMBL/GenBank/DDBJ whole genome shotgun (WGS) entry which is preliminary data.</text>
</comment>
<evidence type="ECO:0000313" key="2">
    <source>
        <dbReference type="Proteomes" id="UP000078356"/>
    </source>
</evidence>
<reference evidence="1 2" key="1">
    <citation type="submission" date="2016-04" db="EMBL/GenBank/DDBJ databases">
        <title>Draft Genome Sequences of Staphylococcus capitis Strain H36, S. capitis Strain H65, S. cohnii Strain H62, S. hominis Strain H69, Mycobacterium iranicum Strain H39, Plantibacter sp. Strain H53, Pseudomonas oryzihabitans Strain H72, and Microbacterium sp. Strain H83, isolated from residential settings.</title>
        <authorList>
            <person name="Lymperopoulou D."/>
            <person name="Adams R.I."/>
            <person name="Lindow S."/>
            <person name="Coil D.A."/>
            <person name="Jospin G."/>
            <person name="Eisen J.A."/>
        </authorList>
    </citation>
    <scope>NUCLEOTIDE SEQUENCE [LARGE SCALE GENOMIC DNA]</scope>
    <source>
        <strain evidence="1 2">H72</strain>
    </source>
</reference>
<evidence type="ECO:0000313" key="1">
    <source>
        <dbReference type="EMBL" id="OAN31719.1"/>
    </source>
</evidence>
<protein>
    <submittedName>
        <fullName evidence="1">Uncharacterized protein</fullName>
    </submittedName>
</protein>
<dbReference type="Proteomes" id="UP000078356">
    <property type="component" value="Unassembled WGS sequence"/>
</dbReference>
<proteinExistence type="predicted"/>
<name>A0A178LKU2_9PSED</name>
<accession>A0A178LKU2</accession>